<evidence type="ECO:0008006" key="3">
    <source>
        <dbReference type="Google" id="ProtNLM"/>
    </source>
</evidence>
<organism evidence="1 2">
    <name type="scientific">Nocardiopsis flavescens</name>
    <dbReference type="NCBI Taxonomy" id="758803"/>
    <lineage>
        <taxon>Bacteria</taxon>
        <taxon>Bacillati</taxon>
        <taxon>Actinomycetota</taxon>
        <taxon>Actinomycetes</taxon>
        <taxon>Streptosporangiales</taxon>
        <taxon>Nocardiopsidaceae</taxon>
        <taxon>Nocardiopsis</taxon>
    </lineage>
</organism>
<reference evidence="1 2" key="1">
    <citation type="submission" date="2016-11" db="EMBL/GenBank/DDBJ databases">
        <authorList>
            <person name="Jaros S."/>
            <person name="Januszkiewicz K."/>
            <person name="Wedrychowicz H."/>
        </authorList>
    </citation>
    <scope>NUCLEOTIDE SEQUENCE [LARGE SCALE GENOMIC DNA]</scope>
    <source>
        <strain evidence="1 2">CGMCC 4.5723</strain>
    </source>
</reference>
<accession>A0A1M6USB4</accession>
<dbReference type="EMBL" id="FQZK01000029">
    <property type="protein sequence ID" value="SHK72117.1"/>
    <property type="molecule type" value="Genomic_DNA"/>
</dbReference>
<evidence type="ECO:0000313" key="1">
    <source>
        <dbReference type="EMBL" id="SHK72117.1"/>
    </source>
</evidence>
<keyword evidence="2" id="KW-1185">Reference proteome</keyword>
<protein>
    <recommendedName>
        <fullName evidence="3">DUF4351 domain-containing protein</fullName>
    </recommendedName>
</protein>
<dbReference type="PANTHER" id="PTHR34613:SF1">
    <property type="entry name" value="SLL6017 PROTEIN"/>
    <property type="match status" value="1"/>
</dbReference>
<dbReference type="Proteomes" id="UP000184452">
    <property type="component" value="Unassembled WGS sequence"/>
</dbReference>
<dbReference type="OrthoDB" id="3431226at2"/>
<gene>
    <name evidence="1" type="ORF">SAMN05421803_12951</name>
</gene>
<dbReference type="AlphaFoldDB" id="A0A1M6USB4"/>
<dbReference type="RefSeq" id="WP_073383894.1">
    <property type="nucleotide sequence ID" value="NZ_FQZK01000029.1"/>
</dbReference>
<proteinExistence type="predicted"/>
<dbReference type="PANTHER" id="PTHR34613">
    <property type="entry name" value="SLL0800 PROTEIN"/>
    <property type="match status" value="1"/>
</dbReference>
<evidence type="ECO:0000313" key="2">
    <source>
        <dbReference type="Proteomes" id="UP000184452"/>
    </source>
</evidence>
<sequence>MPVETYEWQSDFARKYVGLGEEQGRKERREEGRREGVASSVLRVLHKRGLTVTDDARTRINSCGDLDTLNTWLDRALDITRTEDLFD</sequence>
<name>A0A1M6USB4_9ACTN</name>